<feature type="transmembrane region" description="Helical" evidence="5">
    <location>
        <begin position="104"/>
        <end position="124"/>
    </location>
</feature>
<keyword evidence="8" id="KW-1185">Reference proteome</keyword>
<evidence type="ECO:0000313" key="8">
    <source>
        <dbReference type="Proteomes" id="UP001148018"/>
    </source>
</evidence>
<accession>A0A9Q0DZ27</accession>
<evidence type="ECO:0000256" key="1">
    <source>
        <dbReference type="ARBA" id="ARBA00004141"/>
    </source>
</evidence>
<dbReference type="InterPro" id="IPR006214">
    <property type="entry name" value="Bax_inhibitor_1-related"/>
</dbReference>
<dbReference type="GO" id="GO:0016020">
    <property type="term" value="C:membrane"/>
    <property type="evidence" value="ECO:0007669"/>
    <property type="project" value="UniProtKB-SubCell"/>
</dbReference>
<feature type="transmembrane region" description="Helical" evidence="5">
    <location>
        <begin position="161"/>
        <end position="177"/>
    </location>
</feature>
<comment type="caution">
    <text evidence="5">Lacks conserved residue(s) required for the propagation of feature annotation.</text>
</comment>
<gene>
    <name evidence="7" type="ORF">NHX12_001108</name>
</gene>
<organism evidence="7 8">
    <name type="scientific">Muraenolepis orangiensis</name>
    <name type="common">Patagonian moray cod</name>
    <dbReference type="NCBI Taxonomy" id="630683"/>
    <lineage>
        <taxon>Eukaryota</taxon>
        <taxon>Metazoa</taxon>
        <taxon>Chordata</taxon>
        <taxon>Craniata</taxon>
        <taxon>Vertebrata</taxon>
        <taxon>Euteleostomi</taxon>
        <taxon>Actinopterygii</taxon>
        <taxon>Neopterygii</taxon>
        <taxon>Teleostei</taxon>
        <taxon>Neoteleostei</taxon>
        <taxon>Acanthomorphata</taxon>
        <taxon>Zeiogadaria</taxon>
        <taxon>Gadariae</taxon>
        <taxon>Gadiformes</taxon>
        <taxon>Muraenolepidoidei</taxon>
        <taxon>Muraenolepididae</taxon>
        <taxon>Muraenolepis</taxon>
    </lineage>
</organism>
<evidence type="ECO:0000256" key="2">
    <source>
        <dbReference type="ARBA" id="ARBA00022692"/>
    </source>
</evidence>
<feature type="region of interest" description="Disordered" evidence="6">
    <location>
        <begin position="1"/>
        <end position="78"/>
    </location>
</feature>
<dbReference type="PANTHER" id="PTHR23291">
    <property type="entry name" value="BAX INHIBITOR-RELATED"/>
    <property type="match status" value="1"/>
</dbReference>
<comment type="similarity">
    <text evidence="5">Belongs to the BI1 family.</text>
</comment>
<dbReference type="AlphaFoldDB" id="A0A9Q0DZ27"/>
<feature type="transmembrane region" description="Helical" evidence="5">
    <location>
        <begin position="136"/>
        <end position="154"/>
    </location>
</feature>
<evidence type="ECO:0000313" key="7">
    <source>
        <dbReference type="EMBL" id="KAJ3597585.1"/>
    </source>
</evidence>
<dbReference type="OrthoDB" id="7933078at2759"/>
<keyword evidence="2 5" id="KW-0812">Transmembrane</keyword>
<evidence type="ECO:0000256" key="4">
    <source>
        <dbReference type="ARBA" id="ARBA00023136"/>
    </source>
</evidence>
<feature type="transmembrane region" description="Helical" evidence="5">
    <location>
        <begin position="197"/>
        <end position="220"/>
    </location>
</feature>
<name>A0A9Q0DZ27_9TELE</name>
<feature type="compositionally biased region" description="Low complexity" evidence="6">
    <location>
        <begin position="9"/>
        <end position="27"/>
    </location>
</feature>
<keyword evidence="3 5" id="KW-1133">Transmembrane helix</keyword>
<keyword evidence="4 5" id="KW-0472">Membrane</keyword>
<protein>
    <submittedName>
        <fullName evidence="7">Uncharacterized protein</fullName>
    </submittedName>
</protein>
<evidence type="ECO:0000256" key="3">
    <source>
        <dbReference type="ARBA" id="ARBA00022989"/>
    </source>
</evidence>
<proteinExistence type="inferred from homology"/>
<reference evidence="7" key="1">
    <citation type="submission" date="2022-07" db="EMBL/GenBank/DDBJ databases">
        <title>Chromosome-level genome of Muraenolepis orangiensis.</title>
        <authorList>
            <person name="Kim J."/>
        </authorList>
    </citation>
    <scope>NUCLEOTIDE SEQUENCE</scope>
    <source>
        <strain evidence="7">KU_S4_2022</strain>
        <tissue evidence="7">Muscle</tissue>
    </source>
</reference>
<evidence type="ECO:0000256" key="5">
    <source>
        <dbReference type="RuleBase" id="RU004379"/>
    </source>
</evidence>
<comment type="caution">
    <text evidence="7">The sequence shown here is derived from an EMBL/GenBank/DDBJ whole genome shotgun (WGS) entry which is preliminary data.</text>
</comment>
<comment type="subcellular location">
    <subcellularLocation>
        <location evidence="1">Membrane</location>
        <topology evidence="1">Multi-pass membrane protein</topology>
    </subcellularLocation>
</comment>
<dbReference type="Proteomes" id="UP001148018">
    <property type="component" value="Unassembled WGS sequence"/>
</dbReference>
<dbReference type="Pfam" id="PF01027">
    <property type="entry name" value="Bax1-I"/>
    <property type="match status" value="1"/>
</dbReference>
<sequence length="222" mass="24284">MEPGRDSVSSNYGLNPPPYNSSYSGPSAHPTSYQGRKSNIAAIYPPGGYDVPMHPQDPSAGGGPPADSPPEYHQEEEEDCFRDTGIRRGDGGKVMEGSFFSAEAVLWAIGATALVSFSLSIFAMQSKWDFTAARGILWALGWTLVSFALLCGIMRSQYLHIMYACLGTLIFSVYLVMDTQRMMGGNHKYAVSPEEYVFAALNLYLDVVSLFLLLLQLIGLCR</sequence>
<dbReference type="EMBL" id="JANIIK010000109">
    <property type="protein sequence ID" value="KAJ3597585.1"/>
    <property type="molecule type" value="Genomic_DNA"/>
</dbReference>
<evidence type="ECO:0000256" key="6">
    <source>
        <dbReference type="SAM" id="MobiDB-lite"/>
    </source>
</evidence>
<dbReference type="PANTHER" id="PTHR23291:SF47">
    <property type="entry name" value="TRANSMEMBRANE BAX INHIBITOR MOTIF CONTAINING 7"/>
    <property type="match status" value="1"/>
</dbReference>